<keyword evidence="4 8" id="KW-1133">Transmembrane helix</keyword>
<evidence type="ECO:0000256" key="2">
    <source>
        <dbReference type="ARBA" id="ARBA00022475"/>
    </source>
</evidence>
<dbReference type="EMBL" id="CAJNOC010001883">
    <property type="protein sequence ID" value="CAF0898089.1"/>
    <property type="molecule type" value="Genomic_DNA"/>
</dbReference>
<feature type="region of interest" description="Disordered" evidence="7">
    <location>
        <begin position="344"/>
        <end position="365"/>
    </location>
</feature>
<feature type="transmembrane region" description="Helical" evidence="8">
    <location>
        <begin position="251"/>
        <end position="271"/>
    </location>
</feature>
<accession>A0A813ZDV9</accession>
<sequence>MTDQRKMAMSQYHMNGGYMDKMERVNNDYYNQNHYEIKQEHVQQHYQTHQQIQPNAPQSQQIQVQILPQHDWGENTTAITGDFSDFNDDMTEDGRSSHYNGKTGGYYSKESKNFFIEMAEHNHQEGLIKQLINKIRKYFGFICIFCVSVCSFITPIFFILLPRIYQNWQVSECGLECEGILIGISFKLFILLFGSWAIFARKPRASLPRAYELRLVILFLMCIMTFSYWLFYVVRIVENKIQDYHSILQFTLSYVDVLLFIYVISVFILEIRQLKTEFVIKIVRSPDGEQAEYSIGKMSIQKAAVFLLENYYKDFKPFNPWLENAHRKRGVQLSQIEQAIEKKRTRNASASSNYKNYNDDFDDNQSVKTETNLMKKKSSSKMNQNQNGVVGGNYSANDRFYEEYEYERRLRKRRARLLTSTEEAFTHIRRVQSDNGSIYNSNSNSTTLMDPLEAAQAIFTSIARDLRRYLRITRQQPFFSREDILAHLAQCVSYDMSPKSFLQRYLNNEKLVFNENAQMNSFLINPEFHKKNFDQNWILISDSALYESLEDNLMFVLKQNEVTLMCTCKRVPRFNLIEDVLDPKRNKFILKLNSETTV</sequence>
<keyword evidence="5 8" id="KW-0472">Membrane</keyword>
<feature type="transmembrane region" description="Helical" evidence="8">
    <location>
        <begin position="211"/>
        <end position="231"/>
    </location>
</feature>
<keyword evidence="3 8" id="KW-0812">Transmembrane</keyword>
<dbReference type="PANTHER" id="PTHR20886">
    <property type="entry name" value="VANG-LIKE PROTEIN"/>
    <property type="match status" value="1"/>
</dbReference>
<dbReference type="AlphaFoldDB" id="A0A813ZDV9"/>
<protein>
    <recommendedName>
        <fullName evidence="11">Vang-like protein</fullName>
    </recommendedName>
</protein>
<feature type="compositionally biased region" description="Low complexity" evidence="7">
    <location>
        <begin position="347"/>
        <end position="356"/>
    </location>
</feature>
<keyword evidence="2" id="KW-1003">Cell membrane</keyword>
<evidence type="ECO:0000256" key="8">
    <source>
        <dbReference type="SAM" id="Phobius"/>
    </source>
</evidence>
<dbReference type="InterPro" id="IPR009539">
    <property type="entry name" value="VANGL"/>
</dbReference>
<evidence type="ECO:0000256" key="3">
    <source>
        <dbReference type="ARBA" id="ARBA00022692"/>
    </source>
</evidence>
<reference evidence="9" key="1">
    <citation type="submission" date="2021-02" db="EMBL/GenBank/DDBJ databases">
        <authorList>
            <person name="Nowell W R."/>
        </authorList>
    </citation>
    <scope>NUCLEOTIDE SEQUENCE</scope>
    <source>
        <strain evidence="9">Ploen Becks lab</strain>
    </source>
</reference>
<comment type="subcellular location">
    <subcellularLocation>
        <location evidence="1">Cell membrane</location>
        <topology evidence="1">Multi-pass membrane protein</topology>
    </subcellularLocation>
</comment>
<proteinExistence type="inferred from homology"/>
<evidence type="ECO:0000256" key="1">
    <source>
        <dbReference type="ARBA" id="ARBA00004651"/>
    </source>
</evidence>
<dbReference type="OrthoDB" id="8887313at2759"/>
<name>A0A813ZDV9_9BILA</name>
<comment type="similarity">
    <text evidence="6">Belongs to the Vang family.</text>
</comment>
<comment type="caution">
    <text evidence="9">The sequence shown here is derived from an EMBL/GenBank/DDBJ whole genome shotgun (WGS) entry which is preliminary data.</text>
</comment>
<evidence type="ECO:0000256" key="4">
    <source>
        <dbReference type="ARBA" id="ARBA00022989"/>
    </source>
</evidence>
<organism evidence="9 10">
    <name type="scientific">Brachionus calyciflorus</name>
    <dbReference type="NCBI Taxonomy" id="104777"/>
    <lineage>
        <taxon>Eukaryota</taxon>
        <taxon>Metazoa</taxon>
        <taxon>Spiralia</taxon>
        <taxon>Gnathifera</taxon>
        <taxon>Rotifera</taxon>
        <taxon>Eurotatoria</taxon>
        <taxon>Monogononta</taxon>
        <taxon>Pseudotrocha</taxon>
        <taxon>Ploima</taxon>
        <taxon>Brachionidae</taxon>
        <taxon>Brachionus</taxon>
    </lineage>
</organism>
<evidence type="ECO:0000313" key="9">
    <source>
        <dbReference type="EMBL" id="CAF0898089.1"/>
    </source>
</evidence>
<evidence type="ECO:0008006" key="11">
    <source>
        <dbReference type="Google" id="ProtNLM"/>
    </source>
</evidence>
<evidence type="ECO:0000256" key="7">
    <source>
        <dbReference type="SAM" id="MobiDB-lite"/>
    </source>
</evidence>
<evidence type="ECO:0000256" key="5">
    <source>
        <dbReference type="ARBA" id="ARBA00023136"/>
    </source>
</evidence>
<evidence type="ECO:0000256" key="6">
    <source>
        <dbReference type="ARBA" id="ARBA00025718"/>
    </source>
</evidence>
<gene>
    <name evidence="9" type="ORF">OXX778_LOCUS11257</name>
</gene>
<dbReference type="Proteomes" id="UP000663879">
    <property type="component" value="Unassembled WGS sequence"/>
</dbReference>
<feature type="transmembrane region" description="Helical" evidence="8">
    <location>
        <begin position="180"/>
        <end position="199"/>
    </location>
</feature>
<dbReference type="GO" id="GO:0005886">
    <property type="term" value="C:plasma membrane"/>
    <property type="evidence" value="ECO:0007669"/>
    <property type="project" value="UniProtKB-SubCell"/>
</dbReference>
<keyword evidence="10" id="KW-1185">Reference proteome</keyword>
<dbReference type="Pfam" id="PF06638">
    <property type="entry name" value="Strabismus"/>
    <property type="match status" value="1"/>
</dbReference>
<evidence type="ECO:0000313" key="10">
    <source>
        <dbReference type="Proteomes" id="UP000663879"/>
    </source>
</evidence>
<feature type="transmembrane region" description="Helical" evidence="8">
    <location>
        <begin position="138"/>
        <end position="160"/>
    </location>
</feature>